<feature type="transmembrane region" description="Helical" evidence="1">
    <location>
        <begin position="116"/>
        <end position="133"/>
    </location>
</feature>
<organism evidence="3 4">
    <name type="scientific">Candidatus Phocaeicola excrementipullorum</name>
    <dbReference type="NCBI Taxonomy" id="2838731"/>
    <lineage>
        <taxon>Bacteria</taxon>
        <taxon>Pseudomonadati</taxon>
        <taxon>Bacteroidota</taxon>
        <taxon>Bacteroidia</taxon>
        <taxon>Bacteroidales</taxon>
        <taxon>Bacteroidaceae</taxon>
        <taxon>Phocaeicola</taxon>
    </lineage>
</organism>
<protein>
    <submittedName>
        <fullName evidence="3">DMT family transporter</fullName>
    </submittedName>
</protein>
<evidence type="ECO:0000256" key="1">
    <source>
        <dbReference type="SAM" id="Phobius"/>
    </source>
</evidence>
<reference evidence="3" key="1">
    <citation type="journal article" date="2021" name="PeerJ">
        <title>Extensive microbial diversity within the chicken gut microbiome revealed by metagenomics and culture.</title>
        <authorList>
            <person name="Gilroy R."/>
            <person name="Ravi A."/>
            <person name="Getino M."/>
            <person name="Pursley I."/>
            <person name="Horton D.L."/>
            <person name="Alikhan N.F."/>
            <person name="Baker D."/>
            <person name="Gharbi K."/>
            <person name="Hall N."/>
            <person name="Watson M."/>
            <person name="Adriaenssens E.M."/>
            <person name="Foster-Nyarko E."/>
            <person name="Jarju S."/>
            <person name="Secka A."/>
            <person name="Antonio M."/>
            <person name="Oren A."/>
            <person name="Chaudhuri R.R."/>
            <person name="La Ragione R."/>
            <person name="Hildebrand F."/>
            <person name="Pallen M.J."/>
        </authorList>
    </citation>
    <scope>NUCLEOTIDE SEQUENCE</scope>
    <source>
        <strain evidence="3">8470</strain>
    </source>
</reference>
<reference evidence="3" key="2">
    <citation type="submission" date="2021-04" db="EMBL/GenBank/DDBJ databases">
        <authorList>
            <person name="Gilroy R."/>
        </authorList>
    </citation>
    <scope>NUCLEOTIDE SEQUENCE</scope>
    <source>
        <strain evidence="3">8470</strain>
    </source>
</reference>
<keyword evidence="1" id="KW-0472">Membrane</keyword>
<evidence type="ECO:0000313" key="4">
    <source>
        <dbReference type="Proteomes" id="UP000784286"/>
    </source>
</evidence>
<dbReference type="PANTHER" id="PTHR22911:SF79">
    <property type="entry name" value="MOBA-LIKE NTP TRANSFERASE DOMAIN-CONTAINING PROTEIN"/>
    <property type="match status" value="1"/>
</dbReference>
<feature type="domain" description="EamA" evidence="2">
    <location>
        <begin position="10"/>
        <end position="133"/>
    </location>
</feature>
<dbReference type="SUPFAM" id="SSF103481">
    <property type="entry name" value="Multidrug resistance efflux transporter EmrE"/>
    <property type="match status" value="2"/>
</dbReference>
<dbReference type="InterPro" id="IPR000620">
    <property type="entry name" value="EamA_dom"/>
</dbReference>
<dbReference type="AlphaFoldDB" id="A0A948X1I4"/>
<dbReference type="Pfam" id="PF00892">
    <property type="entry name" value="EamA"/>
    <property type="match status" value="2"/>
</dbReference>
<dbReference type="Proteomes" id="UP000784286">
    <property type="component" value="Unassembled WGS sequence"/>
</dbReference>
<feature type="domain" description="EamA" evidence="2">
    <location>
        <begin position="141"/>
        <end position="279"/>
    </location>
</feature>
<dbReference type="InterPro" id="IPR037185">
    <property type="entry name" value="EmrE-like"/>
</dbReference>
<name>A0A948X1I4_9BACT</name>
<dbReference type="PANTHER" id="PTHR22911">
    <property type="entry name" value="ACYL-MALONYL CONDENSING ENZYME-RELATED"/>
    <property type="match status" value="1"/>
</dbReference>
<dbReference type="EMBL" id="JAHLFJ010000075">
    <property type="protein sequence ID" value="MBU3856497.1"/>
    <property type="molecule type" value="Genomic_DNA"/>
</dbReference>
<proteinExistence type="predicted"/>
<accession>A0A948X1I4</accession>
<feature type="transmembrane region" description="Helical" evidence="1">
    <location>
        <begin position="85"/>
        <end position="104"/>
    </location>
</feature>
<gene>
    <name evidence="3" type="ORF">H9928_08085</name>
</gene>
<evidence type="ECO:0000259" key="2">
    <source>
        <dbReference type="Pfam" id="PF00892"/>
    </source>
</evidence>
<keyword evidence="1" id="KW-1133">Transmembrane helix</keyword>
<feature type="transmembrane region" description="Helical" evidence="1">
    <location>
        <begin position="7"/>
        <end position="26"/>
    </location>
</feature>
<feature type="transmembrane region" description="Helical" evidence="1">
    <location>
        <begin position="207"/>
        <end position="229"/>
    </location>
</feature>
<feature type="transmembrane region" description="Helical" evidence="1">
    <location>
        <begin position="32"/>
        <end position="50"/>
    </location>
</feature>
<evidence type="ECO:0000313" key="3">
    <source>
        <dbReference type="EMBL" id="MBU3856497.1"/>
    </source>
</evidence>
<dbReference type="GO" id="GO:0016020">
    <property type="term" value="C:membrane"/>
    <property type="evidence" value="ECO:0007669"/>
    <property type="project" value="InterPro"/>
</dbReference>
<keyword evidence="1" id="KW-0812">Transmembrane</keyword>
<comment type="caution">
    <text evidence="3">The sequence shown here is derived from an EMBL/GenBank/DDBJ whole genome shotgun (WGS) entry which is preliminary data.</text>
</comment>
<feature type="transmembrane region" description="Helical" evidence="1">
    <location>
        <begin position="62"/>
        <end position="79"/>
    </location>
</feature>
<feature type="transmembrane region" description="Helical" evidence="1">
    <location>
        <begin position="241"/>
        <end position="259"/>
    </location>
</feature>
<feature type="transmembrane region" description="Helical" evidence="1">
    <location>
        <begin position="139"/>
        <end position="160"/>
    </location>
</feature>
<sequence length="301" mass="33553">MKEAFVKLHLSILIAGGTGIFGRLITLNEALLVWYRMMLASLMFAVLLAVWKKLRKVTLRDVLKIGGVGLLLSAHWLFFYGSIKASNVSIGVVCLSLMSIFTALFEPAINRHRISVREILFSLVAVMGIVLIFHFDTRYRLGICMGVVSSALASLFTIVNKKVSVGYTSSTMLLYEMAGGFVGISCVLPFYLHYFPVGTIVPEMKDFVYLFCLASVCTVVLYILQIQVLKKVSAFTVNLSYNLEPIYSIIGAMIIFHEAKDLGASFYFGLGLIILSVVLQTCSVLLHQKKMTPSIYVKWKR</sequence>
<feature type="transmembrane region" description="Helical" evidence="1">
    <location>
        <begin position="172"/>
        <end position="195"/>
    </location>
</feature>
<feature type="transmembrane region" description="Helical" evidence="1">
    <location>
        <begin position="265"/>
        <end position="286"/>
    </location>
</feature>